<sequence length="121" mass="13756">MAKLDDEDDNEANFLDIQKNLNTYFYMKLRALENMLIDSYHGILKEKDRIIYDLDESEVQGKIGDVSKGKMNPTSQINQDDHVKSQMNGPEPGITSIPLEVQHQVDVSAEETLEEPSTTNQ</sequence>
<accession>A0ABS8T1G7</accession>
<dbReference type="Proteomes" id="UP000823775">
    <property type="component" value="Unassembled WGS sequence"/>
</dbReference>
<evidence type="ECO:0000313" key="3">
    <source>
        <dbReference type="Proteomes" id="UP000823775"/>
    </source>
</evidence>
<name>A0ABS8T1G7_DATST</name>
<reference evidence="2 3" key="1">
    <citation type="journal article" date="2021" name="BMC Genomics">
        <title>Datura genome reveals duplications of psychoactive alkaloid biosynthetic genes and high mutation rate following tissue culture.</title>
        <authorList>
            <person name="Rajewski A."/>
            <person name="Carter-House D."/>
            <person name="Stajich J."/>
            <person name="Litt A."/>
        </authorList>
    </citation>
    <scope>NUCLEOTIDE SEQUENCE [LARGE SCALE GENOMIC DNA]</scope>
    <source>
        <strain evidence="2">AR-01</strain>
    </source>
</reference>
<evidence type="ECO:0000313" key="2">
    <source>
        <dbReference type="EMBL" id="MCD7464514.1"/>
    </source>
</evidence>
<comment type="caution">
    <text evidence="2">The sequence shown here is derived from an EMBL/GenBank/DDBJ whole genome shotgun (WGS) entry which is preliminary data.</text>
</comment>
<organism evidence="2 3">
    <name type="scientific">Datura stramonium</name>
    <name type="common">Jimsonweed</name>
    <name type="synonym">Common thornapple</name>
    <dbReference type="NCBI Taxonomy" id="4076"/>
    <lineage>
        <taxon>Eukaryota</taxon>
        <taxon>Viridiplantae</taxon>
        <taxon>Streptophyta</taxon>
        <taxon>Embryophyta</taxon>
        <taxon>Tracheophyta</taxon>
        <taxon>Spermatophyta</taxon>
        <taxon>Magnoliopsida</taxon>
        <taxon>eudicotyledons</taxon>
        <taxon>Gunneridae</taxon>
        <taxon>Pentapetalae</taxon>
        <taxon>asterids</taxon>
        <taxon>lamiids</taxon>
        <taxon>Solanales</taxon>
        <taxon>Solanaceae</taxon>
        <taxon>Solanoideae</taxon>
        <taxon>Datureae</taxon>
        <taxon>Datura</taxon>
    </lineage>
</organism>
<gene>
    <name evidence="2" type="ORF">HAX54_052911</name>
</gene>
<protein>
    <submittedName>
        <fullName evidence="2">Uncharacterized protein</fullName>
    </submittedName>
</protein>
<feature type="region of interest" description="Disordered" evidence="1">
    <location>
        <begin position="63"/>
        <end position="121"/>
    </location>
</feature>
<dbReference type="EMBL" id="JACEIK010000972">
    <property type="protein sequence ID" value="MCD7464514.1"/>
    <property type="molecule type" value="Genomic_DNA"/>
</dbReference>
<keyword evidence="3" id="KW-1185">Reference proteome</keyword>
<evidence type="ECO:0000256" key="1">
    <source>
        <dbReference type="SAM" id="MobiDB-lite"/>
    </source>
</evidence>
<proteinExistence type="predicted"/>